<dbReference type="AlphaFoldDB" id="A0A1H1GD37"/>
<proteinExistence type="predicted"/>
<reference evidence="3" key="1">
    <citation type="submission" date="2016-10" db="EMBL/GenBank/DDBJ databases">
        <authorList>
            <person name="Varghese N."/>
            <person name="Submissions S."/>
        </authorList>
    </citation>
    <scope>NUCLEOTIDE SEQUENCE [LARGE SCALE GENOMIC DNA]</scope>
    <source>
        <strain evidence="3">DSM 45459</strain>
    </source>
</reference>
<feature type="transmembrane region" description="Helical" evidence="1">
    <location>
        <begin position="136"/>
        <end position="157"/>
    </location>
</feature>
<dbReference type="EMBL" id="FNKO01000002">
    <property type="protein sequence ID" value="SDR11130.1"/>
    <property type="molecule type" value="Genomic_DNA"/>
</dbReference>
<organism evidence="2 3">
    <name type="scientific">Actinopolyspora saharensis</name>
    <dbReference type="NCBI Taxonomy" id="995062"/>
    <lineage>
        <taxon>Bacteria</taxon>
        <taxon>Bacillati</taxon>
        <taxon>Actinomycetota</taxon>
        <taxon>Actinomycetes</taxon>
        <taxon>Actinopolysporales</taxon>
        <taxon>Actinopolysporaceae</taxon>
        <taxon>Actinopolyspora</taxon>
    </lineage>
</organism>
<dbReference type="RefSeq" id="WP_139186587.1">
    <property type="nucleotide sequence ID" value="NZ_FNKO01000002.1"/>
</dbReference>
<keyword evidence="1" id="KW-1133">Transmembrane helix</keyword>
<keyword evidence="1" id="KW-0812">Transmembrane</keyword>
<keyword evidence="1" id="KW-0472">Membrane</keyword>
<sequence length="162" mass="18331">MLKKVVLGLGVGWLVLVLASYGVLYGIGALNYTTLHVTEYSPERMTEQYHWDGGRIAISDNERKRGKKTGFVSCEVRPENGEMRHIETQGRINVMHRDYEPWFTGSATMTCRDQVTVRSGTTLRIYELVNSRLGQLAFAVVGAVPFILALIWSTGLVRIRRR</sequence>
<dbReference type="Proteomes" id="UP000199301">
    <property type="component" value="Unassembled WGS sequence"/>
</dbReference>
<keyword evidence="3" id="KW-1185">Reference proteome</keyword>
<gene>
    <name evidence="2" type="ORF">SAMN04489718_3578</name>
</gene>
<name>A0A1H1GD37_9ACTN</name>
<accession>A0A1H1GD37</accession>
<dbReference type="OrthoDB" id="3693059at2"/>
<evidence type="ECO:0000313" key="3">
    <source>
        <dbReference type="Proteomes" id="UP000199301"/>
    </source>
</evidence>
<dbReference type="STRING" id="995062.SAMN04489718_3578"/>
<evidence type="ECO:0000256" key="1">
    <source>
        <dbReference type="SAM" id="Phobius"/>
    </source>
</evidence>
<evidence type="ECO:0000313" key="2">
    <source>
        <dbReference type="EMBL" id="SDR11130.1"/>
    </source>
</evidence>
<protein>
    <submittedName>
        <fullName evidence="2">Uncharacterized protein</fullName>
    </submittedName>
</protein>